<keyword evidence="4" id="KW-1185">Reference proteome</keyword>
<reference evidence="4" key="1">
    <citation type="submission" date="2018-09" db="EMBL/GenBank/DDBJ databases">
        <authorList>
            <person name="Zhu H."/>
        </authorList>
    </citation>
    <scope>NUCLEOTIDE SEQUENCE [LARGE SCALE GENOMIC DNA]</scope>
    <source>
        <strain evidence="4">K1S02-23</strain>
    </source>
</reference>
<proteinExistence type="predicted"/>
<evidence type="ECO:0000256" key="1">
    <source>
        <dbReference type="SAM" id="MobiDB-lite"/>
    </source>
</evidence>
<feature type="signal peptide" evidence="2">
    <location>
        <begin position="1"/>
        <end position="19"/>
    </location>
</feature>
<evidence type="ECO:0000313" key="3">
    <source>
        <dbReference type="EMBL" id="RJG00236.1"/>
    </source>
</evidence>
<dbReference type="AlphaFoldDB" id="A0A3A3GDD0"/>
<feature type="compositionally biased region" description="Low complexity" evidence="1">
    <location>
        <begin position="25"/>
        <end position="65"/>
    </location>
</feature>
<comment type="caution">
    <text evidence="3">The sequence shown here is derived from an EMBL/GenBank/DDBJ whole genome shotgun (WGS) entry which is preliminary data.</text>
</comment>
<evidence type="ECO:0000313" key="4">
    <source>
        <dbReference type="Proteomes" id="UP000266327"/>
    </source>
</evidence>
<feature type="region of interest" description="Disordered" evidence="1">
    <location>
        <begin position="24"/>
        <end position="65"/>
    </location>
</feature>
<feature type="chain" id="PRO_5017342822" evidence="2">
    <location>
        <begin position="20"/>
        <end position="65"/>
    </location>
</feature>
<evidence type="ECO:0000256" key="2">
    <source>
        <dbReference type="SAM" id="SignalP"/>
    </source>
</evidence>
<dbReference type="RefSeq" id="WP_119783691.1">
    <property type="nucleotide sequence ID" value="NZ_QYUQ01000002.1"/>
</dbReference>
<keyword evidence="2" id="KW-0732">Signal</keyword>
<accession>A0A3A3GDD0</accession>
<name>A0A3A3GDD0_9BURK</name>
<organism evidence="3 4">
    <name type="scientific">Noviherbaspirillum sedimenti</name>
    <dbReference type="NCBI Taxonomy" id="2320865"/>
    <lineage>
        <taxon>Bacteria</taxon>
        <taxon>Pseudomonadati</taxon>
        <taxon>Pseudomonadota</taxon>
        <taxon>Betaproteobacteria</taxon>
        <taxon>Burkholderiales</taxon>
        <taxon>Oxalobacteraceae</taxon>
        <taxon>Noviherbaspirillum</taxon>
    </lineage>
</organism>
<gene>
    <name evidence="3" type="ORF">D3878_00495</name>
</gene>
<sequence>MKKNLLIASLFALTLVACGKKEEAPAVAPVETTTAAETTTTAAETTTTAAEATTTAAETTTTVAK</sequence>
<dbReference type="PROSITE" id="PS51257">
    <property type="entry name" value="PROKAR_LIPOPROTEIN"/>
    <property type="match status" value="1"/>
</dbReference>
<dbReference type="Proteomes" id="UP000266327">
    <property type="component" value="Unassembled WGS sequence"/>
</dbReference>
<protein>
    <submittedName>
        <fullName evidence="3">Uncharacterized protein</fullName>
    </submittedName>
</protein>
<dbReference type="EMBL" id="QYUQ01000002">
    <property type="protein sequence ID" value="RJG00236.1"/>
    <property type="molecule type" value="Genomic_DNA"/>
</dbReference>